<dbReference type="InParanoid" id="A0A7L9FKR8"/>
<evidence type="ECO:0000313" key="2">
    <source>
        <dbReference type="Proteomes" id="UP000594121"/>
    </source>
</evidence>
<dbReference type="EMBL" id="CP062310">
    <property type="protein sequence ID" value="QOJ79405.1"/>
    <property type="molecule type" value="Genomic_DNA"/>
</dbReference>
<gene>
    <name evidence="1" type="ORF">IG193_02785</name>
</gene>
<dbReference type="AlphaFoldDB" id="A0A7L9FKR8"/>
<keyword evidence="2" id="KW-1185">Reference proteome</keyword>
<dbReference type="Proteomes" id="UP000594121">
    <property type="component" value="Chromosome"/>
</dbReference>
<name>A0A7L9FKR8_9CREN</name>
<dbReference type="Gene3D" id="2.60.40.10">
    <property type="entry name" value="Immunoglobulins"/>
    <property type="match status" value="1"/>
</dbReference>
<reference evidence="1 2" key="1">
    <citation type="submission" date="2020-10" db="EMBL/GenBank/DDBJ databases">
        <title>Thermofilum lucidum 3507LT sp. nov. a novel member of Thermofilaceae family isolated from Chile hot spring, and proposal of description order Thermofilales.</title>
        <authorList>
            <person name="Zayulina K.S."/>
            <person name="Elcheninov A.G."/>
            <person name="Toshchakov S.V."/>
            <person name="Kublanov I.V."/>
        </authorList>
    </citation>
    <scope>NUCLEOTIDE SEQUENCE [LARGE SCALE GENOMIC DNA]</scope>
    <source>
        <strain evidence="1 2">3507LT</strain>
    </source>
</reference>
<accession>A0A7L9FKR8</accession>
<dbReference type="InterPro" id="IPR013783">
    <property type="entry name" value="Ig-like_fold"/>
</dbReference>
<dbReference type="KEGG" id="thel:IG193_02785"/>
<dbReference type="RefSeq" id="WP_192819377.1">
    <property type="nucleotide sequence ID" value="NZ_CP062310.1"/>
</dbReference>
<dbReference type="GeneID" id="59148787"/>
<evidence type="ECO:0000313" key="1">
    <source>
        <dbReference type="EMBL" id="QOJ79405.1"/>
    </source>
</evidence>
<sequence>MRAAQAEVVATLLLMAIAVALWALAWNFFYPTWQQISQRIERERLASEKGLREYLLVELLEKNSSTNTICVHVTNTGDVSSEIVSVYLNGTLAWSGYAPIPAGQSKSICTSFTAKGTYNVGVCSYTNCFEARDYVVP</sequence>
<protein>
    <submittedName>
        <fullName evidence="1">Uncharacterized protein</fullName>
    </submittedName>
</protein>
<proteinExistence type="predicted"/>
<organism evidence="1 2">
    <name type="scientific">Infirmifilum lucidum</name>
    <dbReference type="NCBI Taxonomy" id="2776706"/>
    <lineage>
        <taxon>Archaea</taxon>
        <taxon>Thermoproteota</taxon>
        <taxon>Thermoprotei</taxon>
        <taxon>Thermofilales</taxon>
        <taxon>Thermofilaceae</taxon>
        <taxon>Infirmifilum</taxon>
    </lineage>
</organism>